<organism evidence="2 3">
    <name type="scientific">Rotaria sordida</name>
    <dbReference type="NCBI Taxonomy" id="392033"/>
    <lineage>
        <taxon>Eukaryota</taxon>
        <taxon>Metazoa</taxon>
        <taxon>Spiralia</taxon>
        <taxon>Gnathifera</taxon>
        <taxon>Rotifera</taxon>
        <taxon>Eurotatoria</taxon>
        <taxon>Bdelloidea</taxon>
        <taxon>Philodinida</taxon>
        <taxon>Philodinidae</taxon>
        <taxon>Rotaria</taxon>
    </lineage>
</organism>
<keyword evidence="1" id="KW-0812">Transmembrane</keyword>
<proteinExistence type="predicted"/>
<reference evidence="2" key="1">
    <citation type="submission" date="2021-02" db="EMBL/GenBank/DDBJ databases">
        <authorList>
            <person name="Nowell W R."/>
        </authorList>
    </citation>
    <scope>NUCLEOTIDE SEQUENCE</scope>
</reference>
<keyword evidence="1" id="KW-0472">Membrane</keyword>
<comment type="caution">
    <text evidence="2">The sequence shown here is derived from an EMBL/GenBank/DDBJ whole genome shotgun (WGS) entry which is preliminary data.</text>
</comment>
<name>A0A820L867_9BILA</name>
<dbReference type="EMBL" id="CAJOAX010064960">
    <property type="protein sequence ID" value="CAF4354730.1"/>
    <property type="molecule type" value="Genomic_DNA"/>
</dbReference>
<evidence type="ECO:0000313" key="3">
    <source>
        <dbReference type="Proteomes" id="UP000663823"/>
    </source>
</evidence>
<sequence length="70" mass="7358">MSTHKVGKVAYTETYTSGSQATAIIVGLLIGVVLGVIIIAIVRVVRKEPMPTLPVSISNIGFKTKTESTA</sequence>
<evidence type="ECO:0000256" key="1">
    <source>
        <dbReference type="SAM" id="Phobius"/>
    </source>
</evidence>
<evidence type="ECO:0000313" key="2">
    <source>
        <dbReference type="EMBL" id="CAF4354730.1"/>
    </source>
</evidence>
<keyword evidence="1" id="KW-1133">Transmembrane helix</keyword>
<gene>
    <name evidence="2" type="ORF">OTI717_LOCUS43666</name>
</gene>
<accession>A0A820L867</accession>
<feature type="transmembrane region" description="Helical" evidence="1">
    <location>
        <begin position="20"/>
        <end position="42"/>
    </location>
</feature>
<dbReference type="AlphaFoldDB" id="A0A820L867"/>
<dbReference type="Proteomes" id="UP000663823">
    <property type="component" value="Unassembled WGS sequence"/>
</dbReference>
<protein>
    <submittedName>
        <fullName evidence="2">Uncharacterized protein</fullName>
    </submittedName>
</protein>